<dbReference type="GO" id="GO:0046872">
    <property type="term" value="F:metal ion binding"/>
    <property type="evidence" value="ECO:0007669"/>
    <property type="project" value="UniProtKB-KW"/>
</dbReference>
<evidence type="ECO:0000256" key="2">
    <source>
        <dbReference type="PIRSR" id="PIRSR600841-2"/>
    </source>
</evidence>
<evidence type="ECO:0000256" key="1">
    <source>
        <dbReference type="PIRSR" id="PIRSR600841-1"/>
    </source>
</evidence>
<dbReference type="GO" id="GO:0004222">
    <property type="term" value="F:metalloendopeptidase activity"/>
    <property type="evidence" value="ECO:0007669"/>
    <property type="project" value="InterPro"/>
</dbReference>
<reference evidence="4 5" key="1">
    <citation type="submission" date="2017-02" db="EMBL/GenBank/DDBJ databases">
        <title>Chromobacterium haemolyticum H5244.</title>
        <authorList>
            <person name="Gulvik C.A."/>
        </authorList>
    </citation>
    <scope>NUCLEOTIDE SEQUENCE [LARGE SCALE GENOMIC DNA]</scope>
    <source>
        <strain evidence="4 5">H5244</strain>
    </source>
</reference>
<dbReference type="AlphaFoldDB" id="A0A1W0DAM3"/>
<dbReference type="InterPro" id="IPR011055">
    <property type="entry name" value="Dup_hybrid_motif"/>
</dbReference>
<keyword evidence="2" id="KW-0479">Metal-binding</keyword>
<dbReference type="PANTHER" id="PTHR21666:SF270">
    <property type="entry name" value="MUREIN HYDROLASE ACTIVATOR ENVC"/>
    <property type="match status" value="1"/>
</dbReference>
<dbReference type="Proteomes" id="UP000192721">
    <property type="component" value="Unassembled WGS sequence"/>
</dbReference>
<feature type="binding site" evidence="2">
    <location>
        <position position="188"/>
    </location>
    <ligand>
        <name>Zn(2+)</name>
        <dbReference type="ChEBI" id="CHEBI:29105"/>
    </ligand>
</feature>
<organism evidence="4 5">
    <name type="scientific">Chromobacterium haemolyticum</name>
    <dbReference type="NCBI Taxonomy" id="394935"/>
    <lineage>
        <taxon>Bacteria</taxon>
        <taxon>Pseudomonadati</taxon>
        <taxon>Pseudomonadota</taxon>
        <taxon>Betaproteobacteria</taxon>
        <taxon>Neisseriales</taxon>
        <taxon>Chromobacteriaceae</taxon>
        <taxon>Chromobacterium</taxon>
    </lineage>
</organism>
<dbReference type="PRINTS" id="PR00933">
    <property type="entry name" value="BLYTICPTASE"/>
</dbReference>
<gene>
    <name evidence="4" type="ORF">B0T45_00190</name>
</gene>
<keyword evidence="2" id="KW-0862">Zinc</keyword>
<feature type="active site" description="Proton donor/acceptor" evidence="1">
    <location>
        <position position="243"/>
    </location>
</feature>
<dbReference type="Gene3D" id="2.70.70.10">
    <property type="entry name" value="Glucose Permease (Domain IIA)"/>
    <property type="match status" value="1"/>
</dbReference>
<dbReference type="InterPro" id="IPR050570">
    <property type="entry name" value="Cell_wall_metabolism_enzyme"/>
</dbReference>
<feature type="binding site" evidence="2">
    <location>
        <position position="201"/>
    </location>
    <ligand>
        <name>Zn(2+)</name>
        <dbReference type="ChEBI" id="CHEBI:29105"/>
    </ligand>
</feature>
<dbReference type="InterPro" id="IPR016047">
    <property type="entry name" value="M23ase_b-sheet_dom"/>
</dbReference>
<comment type="cofactor">
    <cofactor evidence="2">
        <name>Zn(2+)</name>
        <dbReference type="ChEBI" id="CHEBI:29105"/>
    </cofactor>
    <text evidence="2">Binds 1 zinc ion per subunit.</text>
</comment>
<dbReference type="CDD" id="cd12797">
    <property type="entry name" value="M23_peptidase"/>
    <property type="match status" value="1"/>
</dbReference>
<name>A0A1W0DAM3_9NEIS</name>
<evidence type="ECO:0000313" key="4">
    <source>
        <dbReference type="EMBL" id="OQS44061.1"/>
    </source>
</evidence>
<accession>A0A1W0DAM3</accession>
<sequence>MVRGVMSLALRRFGFSQPGMEPKMKQAALMMAVLASLAGGAQAESKQPDPLLRQAAAKALQPLLPLAKGEALDMLVEVNRDSEDGGWVLGSVTQPLPTMTTIAAMDHVPVSKLFLARRDAQGWTLELEGSPGFAAMLTQAPANWLSADERRAWGSQSVRPGQPFAPNATGLGLPWRQGAAWRMTGGPHGYSGESQPYDSIDFAGGDGRVLAPQAGVIYKSCVRGGSGLVKLVHDNGFSSTYYHMINLNTLADGTRVNPGAYLGTIGNGLPCGGSTTGPHVHFSLLYQGRAEPVNGKLFGGWQFFAGNRAYQGYALRNGTRVNVGGLLNNYGGGAPAGASGVATPAQGEGRVNLRSAPSLSAGVTGTVNRGESVALQCHVRAEAVEGVWGRTDVWNRTRGGDWISDGFLDTGSNGPVVPLCASASRPW</sequence>
<protein>
    <recommendedName>
        <fullName evidence="3">M23ase beta-sheet core domain-containing protein</fullName>
    </recommendedName>
</protein>
<dbReference type="SUPFAM" id="SSF51261">
    <property type="entry name" value="Duplicated hybrid motif"/>
    <property type="match status" value="1"/>
</dbReference>
<feature type="active site" description="Proton donor/acceptor" evidence="1">
    <location>
        <position position="279"/>
    </location>
</feature>
<evidence type="ECO:0000259" key="3">
    <source>
        <dbReference type="Pfam" id="PF01551"/>
    </source>
</evidence>
<feature type="domain" description="M23ase beta-sheet core" evidence="3">
    <location>
        <begin position="198"/>
        <end position="289"/>
    </location>
</feature>
<evidence type="ECO:0000313" key="5">
    <source>
        <dbReference type="Proteomes" id="UP000192721"/>
    </source>
</evidence>
<dbReference type="GO" id="GO:0006508">
    <property type="term" value="P:proteolysis"/>
    <property type="evidence" value="ECO:0007669"/>
    <property type="project" value="InterPro"/>
</dbReference>
<proteinExistence type="predicted"/>
<dbReference type="PANTHER" id="PTHR21666">
    <property type="entry name" value="PEPTIDASE-RELATED"/>
    <property type="match status" value="1"/>
</dbReference>
<dbReference type="Pfam" id="PF01551">
    <property type="entry name" value="Peptidase_M23"/>
    <property type="match status" value="1"/>
</dbReference>
<feature type="binding site" evidence="2">
    <location>
        <position position="281"/>
    </location>
    <ligand>
        <name>Zn(2+)</name>
        <dbReference type="ChEBI" id="CHEBI:29105"/>
    </ligand>
</feature>
<comment type="caution">
    <text evidence="4">The sequence shown here is derived from an EMBL/GenBank/DDBJ whole genome shotgun (WGS) entry which is preliminary data.</text>
</comment>
<dbReference type="InterPro" id="IPR000841">
    <property type="entry name" value="Pept_M23A_Blytic"/>
</dbReference>
<dbReference type="EMBL" id="MUKV01000001">
    <property type="protein sequence ID" value="OQS44061.1"/>
    <property type="molecule type" value="Genomic_DNA"/>
</dbReference>